<dbReference type="EMBL" id="JBBNAF010000009">
    <property type="protein sequence ID" value="KAK9114136.1"/>
    <property type="molecule type" value="Genomic_DNA"/>
</dbReference>
<proteinExistence type="predicted"/>
<evidence type="ECO:0000313" key="2">
    <source>
        <dbReference type="EMBL" id="KAK9114136.1"/>
    </source>
</evidence>
<sequence length="85" mass="9866">MCQPHLHAHKNPPNTPTYTNPPPPPNNMQTKPLIHSCWRRRRDCWRGMNHQGFEGIHGSLREILKLHQLEPSTSRPGKEKIGDYP</sequence>
<comment type="caution">
    <text evidence="2">The sequence shown here is derived from an EMBL/GenBank/DDBJ whole genome shotgun (WGS) entry which is preliminary data.</text>
</comment>
<evidence type="ECO:0000313" key="3">
    <source>
        <dbReference type="Proteomes" id="UP001420932"/>
    </source>
</evidence>
<accession>A0AAP0IG28</accession>
<organism evidence="2 3">
    <name type="scientific">Stephania yunnanensis</name>
    <dbReference type="NCBI Taxonomy" id="152371"/>
    <lineage>
        <taxon>Eukaryota</taxon>
        <taxon>Viridiplantae</taxon>
        <taxon>Streptophyta</taxon>
        <taxon>Embryophyta</taxon>
        <taxon>Tracheophyta</taxon>
        <taxon>Spermatophyta</taxon>
        <taxon>Magnoliopsida</taxon>
        <taxon>Ranunculales</taxon>
        <taxon>Menispermaceae</taxon>
        <taxon>Menispermoideae</taxon>
        <taxon>Cissampelideae</taxon>
        <taxon>Stephania</taxon>
    </lineage>
</organism>
<feature type="region of interest" description="Disordered" evidence="1">
    <location>
        <begin position="1"/>
        <end position="31"/>
    </location>
</feature>
<gene>
    <name evidence="2" type="ORF">Syun_020933</name>
</gene>
<reference evidence="2 3" key="1">
    <citation type="submission" date="2024-01" db="EMBL/GenBank/DDBJ databases">
        <title>Genome assemblies of Stephania.</title>
        <authorList>
            <person name="Yang L."/>
        </authorList>
    </citation>
    <scope>NUCLEOTIDE SEQUENCE [LARGE SCALE GENOMIC DNA]</scope>
    <source>
        <strain evidence="2">YNDBR</strain>
        <tissue evidence="2">Leaf</tissue>
    </source>
</reference>
<feature type="compositionally biased region" description="Pro residues" evidence="1">
    <location>
        <begin position="13"/>
        <end position="26"/>
    </location>
</feature>
<keyword evidence="3" id="KW-1185">Reference proteome</keyword>
<name>A0AAP0IG28_9MAGN</name>
<dbReference type="Proteomes" id="UP001420932">
    <property type="component" value="Unassembled WGS sequence"/>
</dbReference>
<protein>
    <submittedName>
        <fullName evidence="2">Uncharacterized protein</fullName>
    </submittedName>
</protein>
<dbReference type="AlphaFoldDB" id="A0AAP0IG28"/>
<evidence type="ECO:0000256" key="1">
    <source>
        <dbReference type="SAM" id="MobiDB-lite"/>
    </source>
</evidence>
<feature type="compositionally biased region" description="Basic residues" evidence="1">
    <location>
        <begin position="1"/>
        <end position="10"/>
    </location>
</feature>